<evidence type="ECO:0000256" key="1">
    <source>
        <dbReference type="SAM" id="Phobius"/>
    </source>
</evidence>
<feature type="transmembrane region" description="Helical" evidence="1">
    <location>
        <begin position="207"/>
        <end position="226"/>
    </location>
</feature>
<accession>D9PLB3</accession>
<sequence length="275" mass="30129">MDTGAQVEGSTYRLKPSLWSGFIVLVIYMAIVMGIQIGSGVEYTEITKSSENLLRGVLIPVASSSIFLTIFALWSGWWKDVFKDKFKIQGHNWMYLLVVFAVIGTVVNFVAGDIGSLNTSFIAYAAIATALVGYSEELMTRGLLLRGARGSGFSEIKVFLITSLAFGLMHSLNILNGQDVKTTLLQVMSTFMAGGVYYAIFRKTGFLWVTMVLHALWDFSLLTNGADTVNKSPTELSGVLILATLCTYASYIVLFASIRFFNVKGNEKISEAEPA</sequence>
<dbReference type="AlphaFoldDB" id="D9PLB3"/>
<dbReference type="GO" id="GO:0080120">
    <property type="term" value="P:CAAX-box protein maturation"/>
    <property type="evidence" value="ECO:0007669"/>
    <property type="project" value="UniProtKB-ARBA"/>
</dbReference>
<feature type="transmembrane region" description="Helical" evidence="1">
    <location>
        <begin position="117"/>
        <end position="135"/>
    </location>
</feature>
<name>D9PLB3_9ZZZZ</name>
<feature type="transmembrane region" description="Helical" evidence="1">
    <location>
        <begin position="18"/>
        <end position="37"/>
    </location>
</feature>
<feature type="transmembrane region" description="Helical" evidence="1">
    <location>
        <begin position="156"/>
        <end position="176"/>
    </location>
</feature>
<feature type="transmembrane region" description="Helical" evidence="1">
    <location>
        <begin position="90"/>
        <end position="111"/>
    </location>
</feature>
<comment type="caution">
    <text evidence="3">The sequence shown here is derived from an EMBL/GenBank/DDBJ whole genome shotgun (WGS) entry which is preliminary data.</text>
</comment>
<feature type="transmembrane region" description="Helical" evidence="1">
    <location>
        <begin position="182"/>
        <end position="200"/>
    </location>
</feature>
<feature type="domain" description="CAAX prenyl protease 2/Lysostaphin resistance protein A-like" evidence="2">
    <location>
        <begin position="120"/>
        <end position="219"/>
    </location>
</feature>
<feature type="transmembrane region" description="Helical" evidence="1">
    <location>
        <begin position="57"/>
        <end position="78"/>
    </location>
</feature>
<dbReference type="InterPro" id="IPR003675">
    <property type="entry name" value="Rce1/LyrA-like_dom"/>
</dbReference>
<gene>
    <name evidence="3" type="ORF">LDC_2336</name>
</gene>
<proteinExistence type="predicted"/>
<evidence type="ECO:0000313" key="3">
    <source>
        <dbReference type="EMBL" id="EFK95658.1"/>
    </source>
</evidence>
<feature type="transmembrane region" description="Helical" evidence="1">
    <location>
        <begin position="238"/>
        <end position="261"/>
    </location>
</feature>
<protein>
    <submittedName>
        <fullName evidence="3">Abortive infection protein</fullName>
    </submittedName>
</protein>
<keyword evidence="1" id="KW-1133">Transmembrane helix</keyword>
<keyword evidence="1" id="KW-0812">Transmembrane</keyword>
<dbReference type="GO" id="GO:0004175">
    <property type="term" value="F:endopeptidase activity"/>
    <property type="evidence" value="ECO:0007669"/>
    <property type="project" value="UniProtKB-ARBA"/>
</dbReference>
<reference evidence="3" key="2">
    <citation type="journal article" date="2011" name="Microb. Ecol.">
        <title>Taxonomic and Functional Metagenomic Profiling of the Microbial Community in the Anoxic Sediment of a Sub-saline Shallow Lake (Laguna de Carrizo, Central Spain).</title>
        <authorList>
            <person name="Ferrer M."/>
            <person name="Guazzaroni M.E."/>
            <person name="Richter M."/>
            <person name="Garcia-Salamanca A."/>
            <person name="Yarza P."/>
            <person name="Suarez-Suarez A."/>
            <person name="Solano J."/>
            <person name="Alcaide M."/>
            <person name="van Dillewijn P."/>
            <person name="Molina-Henares M.A."/>
            <person name="Lopez-Cortes N."/>
            <person name="Al-Ramahi Y."/>
            <person name="Guerrero C."/>
            <person name="Acosta A."/>
            <person name="de Eugenio L.I."/>
            <person name="Martinez V."/>
            <person name="Marques S."/>
            <person name="Rojo F."/>
            <person name="Santero E."/>
            <person name="Genilloud O."/>
            <person name="Perez-Perez J."/>
            <person name="Rossello-Mora R."/>
            <person name="Ramos J.L."/>
        </authorList>
    </citation>
    <scope>NUCLEOTIDE SEQUENCE</scope>
</reference>
<keyword evidence="1" id="KW-0472">Membrane</keyword>
<dbReference type="Pfam" id="PF02517">
    <property type="entry name" value="Rce1-like"/>
    <property type="match status" value="1"/>
</dbReference>
<evidence type="ECO:0000259" key="2">
    <source>
        <dbReference type="Pfam" id="PF02517"/>
    </source>
</evidence>
<reference evidence="3" key="1">
    <citation type="submission" date="2010-07" db="EMBL/GenBank/DDBJ databases">
        <authorList>
            <consortium name="CONSOLIDER consortium CSD2007-00005"/>
            <person name="Guazzaroni M.-E."/>
            <person name="Richter M."/>
            <person name="Garcia-Salamanca A."/>
            <person name="Yarza P."/>
            <person name="Ferrer M."/>
        </authorList>
    </citation>
    <scope>NUCLEOTIDE SEQUENCE</scope>
</reference>
<dbReference type="EMBL" id="ADZX01000706">
    <property type="protein sequence ID" value="EFK95658.1"/>
    <property type="molecule type" value="Genomic_DNA"/>
</dbReference>
<organism evidence="3">
    <name type="scientific">sediment metagenome</name>
    <dbReference type="NCBI Taxonomy" id="749907"/>
    <lineage>
        <taxon>unclassified sequences</taxon>
        <taxon>metagenomes</taxon>
        <taxon>ecological metagenomes</taxon>
    </lineage>
</organism>